<keyword evidence="4" id="KW-1185">Reference proteome</keyword>
<sequence length="144" mass="15345">MGFFDFVKGVGKKLMGGSEAQAAPAPALTQEVASHGFDTSKIQIDSSGNTVQLAGEVKSQEEAERIILALGNTVGVEQVDTSKLIVTAETPPAKMYTVKKGDTLWKIAEQHYGKGADYPKIVAANNPPIVNPDLIQPGWVLRIP</sequence>
<dbReference type="Pfam" id="PF04972">
    <property type="entry name" value="BON"/>
    <property type="match status" value="1"/>
</dbReference>
<comment type="caution">
    <text evidence="3">The sequence shown here is derived from an EMBL/GenBank/DDBJ whole genome shotgun (WGS) entry which is preliminary data.</text>
</comment>
<reference evidence="3 4" key="1">
    <citation type="submission" date="2018-04" db="EMBL/GenBank/DDBJ databases">
        <title>Genomic Encyclopedia of Archaeal and Bacterial Type Strains, Phase II (KMG-II): from individual species to whole genera.</title>
        <authorList>
            <person name="Goeker M."/>
        </authorList>
    </citation>
    <scope>NUCLEOTIDE SEQUENCE [LARGE SCALE GENOMIC DNA]</scope>
    <source>
        <strain evidence="3 4">DSM 25521</strain>
    </source>
</reference>
<dbReference type="Pfam" id="PF01476">
    <property type="entry name" value="LysM"/>
    <property type="match status" value="1"/>
</dbReference>
<dbReference type="AlphaFoldDB" id="A0A2T4Z5X0"/>
<dbReference type="Gene3D" id="3.10.350.10">
    <property type="entry name" value="LysM domain"/>
    <property type="match status" value="1"/>
</dbReference>
<dbReference type="SMART" id="SM00257">
    <property type="entry name" value="LysM"/>
    <property type="match status" value="1"/>
</dbReference>
<dbReference type="InterPro" id="IPR018392">
    <property type="entry name" value="LysM"/>
</dbReference>
<dbReference type="InterPro" id="IPR007055">
    <property type="entry name" value="BON_dom"/>
</dbReference>
<evidence type="ECO:0000259" key="2">
    <source>
        <dbReference type="PROSITE" id="PS51782"/>
    </source>
</evidence>
<dbReference type="RefSeq" id="WP_108177182.1">
    <property type="nucleotide sequence ID" value="NZ_PZZL01000004.1"/>
</dbReference>
<dbReference type="InterPro" id="IPR036779">
    <property type="entry name" value="LysM_dom_sf"/>
</dbReference>
<dbReference type="OrthoDB" id="370541at2"/>
<evidence type="ECO:0000259" key="1">
    <source>
        <dbReference type="PROSITE" id="PS50914"/>
    </source>
</evidence>
<accession>A0A2T4Z5X0</accession>
<evidence type="ECO:0000313" key="3">
    <source>
        <dbReference type="EMBL" id="PTM57288.1"/>
    </source>
</evidence>
<dbReference type="Gene3D" id="3.30.1340.30">
    <property type="match status" value="1"/>
</dbReference>
<feature type="domain" description="BON" evidence="1">
    <location>
        <begin position="19"/>
        <end position="88"/>
    </location>
</feature>
<feature type="domain" description="LysM" evidence="2">
    <location>
        <begin position="94"/>
        <end position="143"/>
    </location>
</feature>
<evidence type="ECO:0000313" key="4">
    <source>
        <dbReference type="Proteomes" id="UP000241808"/>
    </source>
</evidence>
<dbReference type="PROSITE" id="PS50914">
    <property type="entry name" value="BON"/>
    <property type="match status" value="1"/>
</dbReference>
<gene>
    <name evidence="3" type="ORF">C8P69_104339</name>
</gene>
<protein>
    <submittedName>
        <fullName evidence="3">BON domain-containing protein</fullName>
    </submittedName>
</protein>
<dbReference type="SUPFAM" id="SSF54106">
    <property type="entry name" value="LysM domain"/>
    <property type="match status" value="1"/>
</dbReference>
<dbReference type="Proteomes" id="UP000241808">
    <property type="component" value="Unassembled WGS sequence"/>
</dbReference>
<dbReference type="InterPro" id="IPR052196">
    <property type="entry name" value="Bact_Kbp"/>
</dbReference>
<proteinExistence type="predicted"/>
<dbReference type="PROSITE" id="PS51782">
    <property type="entry name" value="LYSM"/>
    <property type="match status" value="1"/>
</dbReference>
<dbReference type="EMBL" id="PZZL01000004">
    <property type="protein sequence ID" value="PTM57288.1"/>
    <property type="molecule type" value="Genomic_DNA"/>
</dbReference>
<dbReference type="PANTHER" id="PTHR34700:SF8">
    <property type="entry name" value="POTASSIUM BINDING PROTEIN KBP"/>
    <property type="match status" value="1"/>
</dbReference>
<dbReference type="PANTHER" id="PTHR34700">
    <property type="entry name" value="POTASSIUM BINDING PROTEIN KBP"/>
    <property type="match status" value="1"/>
</dbReference>
<organism evidence="3 4">
    <name type="scientific">Phreatobacter oligotrophus</name>
    <dbReference type="NCBI Taxonomy" id="1122261"/>
    <lineage>
        <taxon>Bacteria</taxon>
        <taxon>Pseudomonadati</taxon>
        <taxon>Pseudomonadota</taxon>
        <taxon>Alphaproteobacteria</taxon>
        <taxon>Hyphomicrobiales</taxon>
        <taxon>Phreatobacteraceae</taxon>
        <taxon>Phreatobacter</taxon>
    </lineage>
</organism>
<dbReference type="CDD" id="cd00118">
    <property type="entry name" value="LysM"/>
    <property type="match status" value="1"/>
</dbReference>
<dbReference type="NCBIfam" id="NF008399">
    <property type="entry name" value="PRK11198.1"/>
    <property type="match status" value="1"/>
</dbReference>
<name>A0A2T4Z5X0_9HYPH</name>